<evidence type="ECO:0000313" key="2">
    <source>
        <dbReference type="EMBL" id="KAJ4461887.1"/>
    </source>
</evidence>
<accession>A0ABQ8UTN1</accession>
<evidence type="ECO:0000256" key="1">
    <source>
        <dbReference type="SAM" id="MobiDB-lite"/>
    </source>
</evidence>
<keyword evidence="3" id="KW-1185">Reference proteome</keyword>
<organism evidence="2 3">
    <name type="scientific">Paratrimastix pyriformis</name>
    <dbReference type="NCBI Taxonomy" id="342808"/>
    <lineage>
        <taxon>Eukaryota</taxon>
        <taxon>Metamonada</taxon>
        <taxon>Preaxostyla</taxon>
        <taxon>Paratrimastigidae</taxon>
        <taxon>Paratrimastix</taxon>
    </lineage>
</organism>
<reference evidence="2" key="1">
    <citation type="journal article" date="2022" name="bioRxiv">
        <title>Genomics of Preaxostyla Flagellates Illuminates Evolutionary Transitions and the Path Towards Mitochondrial Loss.</title>
        <authorList>
            <person name="Novak L.V.F."/>
            <person name="Treitli S.C."/>
            <person name="Pyrih J."/>
            <person name="Halakuc P."/>
            <person name="Pipaliya S.V."/>
            <person name="Vacek V."/>
            <person name="Brzon O."/>
            <person name="Soukal P."/>
            <person name="Eme L."/>
            <person name="Dacks J.B."/>
            <person name="Karnkowska A."/>
            <person name="Elias M."/>
            <person name="Hampl V."/>
        </authorList>
    </citation>
    <scope>NUCLEOTIDE SEQUENCE</scope>
    <source>
        <strain evidence="2">RCP-MX</strain>
    </source>
</reference>
<sequence length="68" mass="8111">MSETRGASAEQRGEAAHARQEVDNTSRERVTREEYNFLNRVIHDKSMEYRPEFDKPLARITDKVFKRR</sequence>
<gene>
    <name evidence="2" type="ORF">PAPYR_1578</name>
</gene>
<dbReference type="EMBL" id="JAPMOS010000005">
    <property type="protein sequence ID" value="KAJ4461887.1"/>
    <property type="molecule type" value="Genomic_DNA"/>
</dbReference>
<dbReference type="Proteomes" id="UP001141327">
    <property type="component" value="Unassembled WGS sequence"/>
</dbReference>
<comment type="caution">
    <text evidence="2">The sequence shown here is derived from an EMBL/GenBank/DDBJ whole genome shotgun (WGS) entry which is preliminary data.</text>
</comment>
<evidence type="ECO:0000313" key="3">
    <source>
        <dbReference type="Proteomes" id="UP001141327"/>
    </source>
</evidence>
<name>A0ABQ8UTN1_9EUKA</name>
<feature type="region of interest" description="Disordered" evidence="1">
    <location>
        <begin position="1"/>
        <end position="29"/>
    </location>
</feature>
<feature type="compositionally biased region" description="Basic and acidic residues" evidence="1">
    <location>
        <begin position="11"/>
        <end position="29"/>
    </location>
</feature>
<protein>
    <submittedName>
        <fullName evidence="2">Uncharacterized protein</fullName>
    </submittedName>
</protein>
<proteinExistence type="predicted"/>